<dbReference type="InterPro" id="IPR044855">
    <property type="entry name" value="CoA-Trfase_III_dom3_sf"/>
</dbReference>
<evidence type="ECO:0000313" key="3">
    <source>
        <dbReference type="EMBL" id="RKR18880.1"/>
    </source>
</evidence>
<keyword evidence="1 3" id="KW-0808">Transferase</keyword>
<dbReference type="Gene3D" id="3.30.1540.10">
    <property type="entry name" value="formyl-coa transferase, domain 3"/>
    <property type="match status" value="1"/>
</dbReference>
<evidence type="ECO:0000256" key="2">
    <source>
        <dbReference type="SAM" id="MobiDB-lite"/>
    </source>
</evidence>
<dbReference type="Gene3D" id="3.40.50.10540">
    <property type="entry name" value="Crotonobetainyl-coa:carnitine coa-transferase, domain 1"/>
    <property type="match status" value="1"/>
</dbReference>
<organism evidence="3 4">
    <name type="scientific">Arthrobacter oryzae</name>
    <dbReference type="NCBI Taxonomy" id="409290"/>
    <lineage>
        <taxon>Bacteria</taxon>
        <taxon>Bacillati</taxon>
        <taxon>Actinomycetota</taxon>
        <taxon>Actinomycetes</taxon>
        <taxon>Micrococcales</taxon>
        <taxon>Micrococcaceae</taxon>
        <taxon>Arthrobacter</taxon>
    </lineage>
</organism>
<dbReference type="InterPro" id="IPR023606">
    <property type="entry name" value="CoA-Trfase_III_dom_1_sf"/>
</dbReference>
<accession>A0A495EPE8</accession>
<proteinExistence type="predicted"/>
<reference evidence="3 4" key="1">
    <citation type="submission" date="2018-10" db="EMBL/GenBank/DDBJ databases">
        <title>Genomic Encyclopedia of Type Strains, Phase IV (KMG-IV): sequencing the most valuable type-strain genomes for metagenomic binning, comparative biology and taxonomic classification.</title>
        <authorList>
            <person name="Goeker M."/>
        </authorList>
    </citation>
    <scope>NUCLEOTIDE SEQUENCE [LARGE SCALE GENOMIC DNA]</scope>
    <source>
        <strain evidence="3 4">DSM 25586</strain>
    </source>
</reference>
<dbReference type="GO" id="GO:0008410">
    <property type="term" value="F:CoA-transferase activity"/>
    <property type="evidence" value="ECO:0007669"/>
    <property type="project" value="TreeGrafter"/>
</dbReference>
<dbReference type="OrthoDB" id="9797653at2"/>
<comment type="caution">
    <text evidence="3">The sequence shown here is derived from an EMBL/GenBank/DDBJ whole genome shotgun (WGS) entry which is preliminary data.</text>
</comment>
<name>A0A495EPE8_9MICC</name>
<dbReference type="InterPro" id="IPR050483">
    <property type="entry name" value="CoA-transferase_III_domain"/>
</dbReference>
<dbReference type="PANTHER" id="PTHR48207:SF3">
    <property type="entry name" value="SUCCINATE--HYDROXYMETHYLGLUTARATE COA-TRANSFERASE"/>
    <property type="match status" value="1"/>
</dbReference>
<dbReference type="RefSeq" id="WP_120954292.1">
    <property type="nucleotide sequence ID" value="NZ_RBIR01000005.1"/>
</dbReference>
<dbReference type="AlphaFoldDB" id="A0A495EPE8"/>
<dbReference type="Proteomes" id="UP000276055">
    <property type="component" value="Unassembled WGS sequence"/>
</dbReference>
<dbReference type="PANTHER" id="PTHR48207">
    <property type="entry name" value="SUCCINATE--HYDROXYMETHYLGLUTARATE COA-TRANSFERASE"/>
    <property type="match status" value="1"/>
</dbReference>
<evidence type="ECO:0000313" key="4">
    <source>
        <dbReference type="Proteomes" id="UP000276055"/>
    </source>
</evidence>
<dbReference type="SUPFAM" id="SSF89796">
    <property type="entry name" value="CoA-transferase family III (CaiB/BaiF)"/>
    <property type="match status" value="1"/>
</dbReference>
<evidence type="ECO:0000256" key="1">
    <source>
        <dbReference type="ARBA" id="ARBA00022679"/>
    </source>
</evidence>
<feature type="region of interest" description="Disordered" evidence="2">
    <location>
        <begin position="1"/>
        <end position="34"/>
    </location>
</feature>
<dbReference type="EMBL" id="RBIR01000005">
    <property type="protein sequence ID" value="RKR18880.1"/>
    <property type="molecule type" value="Genomic_DNA"/>
</dbReference>
<dbReference type="Pfam" id="PF02515">
    <property type="entry name" value="CoA_transf_3"/>
    <property type="match status" value="1"/>
</dbReference>
<protein>
    <submittedName>
        <fullName evidence="3">Formyl-CoA transferase/CoA:oxalate CoA-transferase</fullName>
    </submittedName>
</protein>
<gene>
    <name evidence="3" type="ORF">C8D78_2621</name>
</gene>
<sequence>MSAHATEVVNDAAPGWSAPGRDTPERATGLDTATGPGTALGDLLVLDLTRILSGPFATMTLADLGADVIKIEQPGTGDDTRQWGPPFQGDEAAYFLAVNRNKRSLAVDLKSPEGLKIVQELARRADVVVENFRPGTAARLGLGYDDLSRENPGLVYASISGYGQTGPEAGRAGYDAIAQARSGIMSVTGETDGPPVRVGVSSADLVAGMWATIGILAALHEKQRTGAGQWVDISLLDGSVSWLTYVSSGYFASGDIPKRYGSAHPTIAPYQAFPTADGFVMVAVGNDGLWRKYAAAVGRSDLAADERFATNPSRVARRETLIPLLEDIMRARTTAEWVTVLDAAGVPVGPIQTVDQALRDPQVLARDMVSELVHPTAGPMKVVGCPVRLTRTPPSVRTAPPMLGQDTDEVLAGLGLNADRIQSLRLSGAVQ</sequence>
<dbReference type="InterPro" id="IPR003673">
    <property type="entry name" value="CoA-Trfase_fam_III"/>
</dbReference>